<dbReference type="Gene3D" id="3.40.50.1820">
    <property type="entry name" value="alpha/beta hydrolase"/>
    <property type="match status" value="1"/>
</dbReference>
<sequence length="265" mass="27594">MGRVVSRDGTSIAYAREGSGPAVILVGGGLDDGSENAPLMPELATHFTVYNYARRGRGDSGDTPPFAVEREIEDIEALIAEAGGTADLYGASSGGMLALEAAAAGLTIGKVAVYDVPYDTADDAPQRYRAYAEQLAVVLAEGRRGDAVELFMRLVGSSDEEIAAGRNSPYWAAAEALAHTLAYDAALYGPPPRARLATMRQPALVITGDALLGSDTGGLGPDFFAQAADVVTACIPNAQRRTIPGQSHVPDPKVLAAVLEPFFQA</sequence>
<dbReference type="InterPro" id="IPR029058">
    <property type="entry name" value="AB_hydrolase_fold"/>
</dbReference>
<feature type="domain" description="AB hydrolase-1" evidence="1">
    <location>
        <begin position="36"/>
        <end position="257"/>
    </location>
</feature>
<dbReference type="EMBL" id="JBICRM010000070">
    <property type="protein sequence ID" value="MFG1711122.1"/>
    <property type="molecule type" value="Genomic_DNA"/>
</dbReference>
<evidence type="ECO:0000313" key="3">
    <source>
        <dbReference type="Proteomes" id="UP001603978"/>
    </source>
</evidence>
<protein>
    <submittedName>
        <fullName evidence="2">Alpha/beta fold hydrolase</fullName>
    </submittedName>
</protein>
<dbReference type="PANTHER" id="PTHR43194:SF2">
    <property type="entry name" value="PEROXISOMAL MEMBRANE PROTEIN LPX1"/>
    <property type="match status" value="1"/>
</dbReference>
<name>A0ABW7AUM4_9ACTN</name>
<evidence type="ECO:0000259" key="1">
    <source>
        <dbReference type="Pfam" id="PF12697"/>
    </source>
</evidence>
<accession>A0ABW7AUM4</accession>
<dbReference type="GO" id="GO:0016787">
    <property type="term" value="F:hydrolase activity"/>
    <property type="evidence" value="ECO:0007669"/>
    <property type="project" value="UniProtKB-KW"/>
</dbReference>
<proteinExistence type="predicted"/>
<keyword evidence="3" id="KW-1185">Reference proteome</keyword>
<dbReference type="RefSeq" id="WP_393177597.1">
    <property type="nucleotide sequence ID" value="NZ_JBICRM010000070.1"/>
</dbReference>
<dbReference type="InterPro" id="IPR050228">
    <property type="entry name" value="Carboxylesterase_BioH"/>
</dbReference>
<evidence type="ECO:0000313" key="2">
    <source>
        <dbReference type="EMBL" id="MFG1711122.1"/>
    </source>
</evidence>
<comment type="caution">
    <text evidence="2">The sequence shown here is derived from an EMBL/GenBank/DDBJ whole genome shotgun (WGS) entry which is preliminary data.</text>
</comment>
<dbReference type="PANTHER" id="PTHR43194">
    <property type="entry name" value="HYDROLASE ALPHA/BETA FOLD FAMILY"/>
    <property type="match status" value="1"/>
</dbReference>
<organism evidence="2 3">
    <name type="scientific">Nonomuraea marmarensis</name>
    <dbReference type="NCBI Taxonomy" id="3351344"/>
    <lineage>
        <taxon>Bacteria</taxon>
        <taxon>Bacillati</taxon>
        <taxon>Actinomycetota</taxon>
        <taxon>Actinomycetes</taxon>
        <taxon>Streptosporangiales</taxon>
        <taxon>Streptosporangiaceae</taxon>
        <taxon>Nonomuraea</taxon>
    </lineage>
</organism>
<dbReference type="SUPFAM" id="SSF53474">
    <property type="entry name" value="alpha/beta-Hydrolases"/>
    <property type="match status" value="1"/>
</dbReference>
<keyword evidence="2" id="KW-0378">Hydrolase</keyword>
<dbReference type="Proteomes" id="UP001603978">
    <property type="component" value="Unassembled WGS sequence"/>
</dbReference>
<dbReference type="InterPro" id="IPR000073">
    <property type="entry name" value="AB_hydrolase_1"/>
</dbReference>
<reference evidence="2 3" key="1">
    <citation type="submission" date="2024-10" db="EMBL/GenBank/DDBJ databases">
        <authorList>
            <person name="Topkara A.R."/>
            <person name="Saygin H."/>
        </authorList>
    </citation>
    <scope>NUCLEOTIDE SEQUENCE [LARGE SCALE GENOMIC DNA]</scope>
    <source>
        <strain evidence="2 3">M3C6</strain>
    </source>
</reference>
<gene>
    <name evidence="2" type="ORF">ACFLIM_49015</name>
</gene>
<dbReference type="Pfam" id="PF12697">
    <property type="entry name" value="Abhydrolase_6"/>
    <property type="match status" value="1"/>
</dbReference>